<keyword evidence="4" id="KW-0067">ATP-binding</keyword>
<evidence type="ECO:0000256" key="3">
    <source>
        <dbReference type="ARBA" id="ARBA00022741"/>
    </source>
</evidence>
<dbReference type="Pfam" id="PF00501">
    <property type="entry name" value="AMP-binding"/>
    <property type="match status" value="1"/>
</dbReference>
<feature type="domain" description="AMP-dependent synthetase/ligase" evidence="7">
    <location>
        <begin position="21"/>
        <end position="220"/>
    </location>
</feature>
<dbReference type="AlphaFoldDB" id="A0A168BR66"/>
<dbReference type="GO" id="GO:0006637">
    <property type="term" value="P:acyl-CoA metabolic process"/>
    <property type="evidence" value="ECO:0007669"/>
    <property type="project" value="TreeGrafter"/>
</dbReference>
<keyword evidence="9" id="KW-1185">Reference proteome</keyword>
<dbReference type="GO" id="GO:0004321">
    <property type="term" value="F:fatty-acyl-CoA synthase activity"/>
    <property type="evidence" value="ECO:0007669"/>
    <property type="project" value="TreeGrafter"/>
</dbReference>
<dbReference type="InterPro" id="IPR042099">
    <property type="entry name" value="ANL_N_sf"/>
</dbReference>
<name>A0A168BR66_9EURO</name>
<evidence type="ECO:0000256" key="1">
    <source>
        <dbReference type="ARBA" id="ARBA00006432"/>
    </source>
</evidence>
<sequence>MGPSGEGQTQTFISCHSAIVNKYPNVEAIVSMQQPAGLYDLGDKTGRYLRVTYRQLYDKSRLMSRYLTKIHALPPATPMFLFLSTGVELYLSTVAGHHAGFYVVPIAPSTLVNSGEAIHMMHTVIEELNAESAIVVVDDHGLARRFDAIVASSEEINVSWMRIIVDGHPLQWRNFAELLIGNVSPSTDEPCEAGTKVIMFTSGTTTRPKAVIFKMDEMADLSRYSVMGPLSDSGRQDDHESAGKSQLLIHLFSNYLDARSHDGFTK</sequence>
<evidence type="ECO:0000256" key="2">
    <source>
        <dbReference type="ARBA" id="ARBA00022598"/>
    </source>
</evidence>
<evidence type="ECO:0000259" key="7">
    <source>
        <dbReference type="Pfam" id="PF00501"/>
    </source>
</evidence>
<evidence type="ECO:0000256" key="5">
    <source>
        <dbReference type="ARBA" id="ARBA00039009"/>
    </source>
</evidence>
<dbReference type="PANTHER" id="PTHR43605">
    <property type="entry name" value="ACYL-COENZYME A SYNTHETASE"/>
    <property type="match status" value="1"/>
</dbReference>
<dbReference type="PANTHER" id="PTHR43605:SF10">
    <property type="entry name" value="ACYL-COA SYNTHETASE MEDIUM CHAIN FAMILY MEMBER 3"/>
    <property type="match status" value="1"/>
</dbReference>
<dbReference type="GO" id="GO:0006633">
    <property type="term" value="P:fatty acid biosynthetic process"/>
    <property type="evidence" value="ECO:0007669"/>
    <property type="project" value="TreeGrafter"/>
</dbReference>
<dbReference type="EC" id="6.2.1.2" evidence="5"/>
<dbReference type="EMBL" id="AZGZ01000004">
    <property type="protein sequence ID" value="KZZ95631.1"/>
    <property type="molecule type" value="Genomic_DNA"/>
</dbReference>
<accession>A0A168BR66</accession>
<gene>
    <name evidence="8" type="ORF">AAP_01307</name>
</gene>
<comment type="catalytic activity">
    <reaction evidence="6">
        <text>a medium-chain fatty acid + ATP + CoA = a medium-chain fatty acyl-CoA + AMP + diphosphate</text>
        <dbReference type="Rhea" id="RHEA:48340"/>
        <dbReference type="ChEBI" id="CHEBI:30616"/>
        <dbReference type="ChEBI" id="CHEBI:33019"/>
        <dbReference type="ChEBI" id="CHEBI:57287"/>
        <dbReference type="ChEBI" id="CHEBI:59558"/>
        <dbReference type="ChEBI" id="CHEBI:90546"/>
        <dbReference type="ChEBI" id="CHEBI:456215"/>
        <dbReference type="EC" id="6.2.1.2"/>
    </reaction>
    <physiologicalReaction direction="left-to-right" evidence="6">
        <dbReference type="Rhea" id="RHEA:48341"/>
    </physiologicalReaction>
</comment>
<evidence type="ECO:0000256" key="6">
    <source>
        <dbReference type="ARBA" id="ARBA00048477"/>
    </source>
</evidence>
<dbReference type="InterPro" id="IPR000873">
    <property type="entry name" value="AMP-dep_synth/lig_dom"/>
</dbReference>
<dbReference type="Proteomes" id="UP000242877">
    <property type="component" value="Unassembled WGS sequence"/>
</dbReference>
<proteinExistence type="inferred from homology"/>
<dbReference type="GO" id="GO:0031956">
    <property type="term" value="F:medium-chain fatty acid-CoA ligase activity"/>
    <property type="evidence" value="ECO:0007669"/>
    <property type="project" value="UniProtKB-EC"/>
</dbReference>
<evidence type="ECO:0000313" key="8">
    <source>
        <dbReference type="EMBL" id="KZZ95631.1"/>
    </source>
</evidence>
<dbReference type="GO" id="GO:0005524">
    <property type="term" value="F:ATP binding"/>
    <property type="evidence" value="ECO:0007669"/>
    <property type="project" value="UniProtKB-KW"/>
</dbReference>
<evidence type="ECO:0000313" key="9">
    <source>
        <dbReference type="Proteomes" id="UP000242877"/>
    </source>
</evidence>
<dbReference type="Gene3D" id="3.40.50.12780">
    <property type="entry name" value="N-terminal domain of ligase-like"/>
    <property type="match status" value="1"/>
</dbReference>
<organism evidence="8 9">
    <name type="scientific">Ascosphaera apis ARSEF 7405</name>
    <dbReference type="NCBI Taxonomy" id="392613"/>
    <lineage>
        <taxon>Eukaryota</taxon>
        <taxon>Fungi</taxon>
        <taxon>Dikarya</taxon>
        <taxon>Ascomycota</taxon>
        <taxon>Pezizomycotina</taxon>
        <taxon>Eurotiomycetes</taxon>
        <taxon>Eurotiomycetidae</taxon>
        <taxon>Onygenales</taxon>
        <taxon>Ascosphaeraceae</taxon>
        <taxon>Ascosphaera</taxon>
    </lineage>
</organism>
<keyword evidence="3" id="KW-0547">Nucleotide-binding</keyword>
<comment type="similarity">
    <text evidence="1">Belongs to the ATP-dependent AMP-binding enzyme family.</text>
</comment>
<keyword evidence="2 8" id="KW-0436">Ligase</keyword>
<protein>
    <recommendedName>
        <fullName evidence="5">medium-chain acyl-CoA ligase</fullName>
        <ecNumber evidence="5">6.2.1.2</ecNumber>
    </recommendedName>
</protein>
<dbReference type="InterPro" id="IPR051087">
    <property type="entry name" value="Mitochondrial_ACSM"/>
</dbReference>
<reference evidence="8 9" key="1">
    <citation type="journal article" date="2016" name="Genome Biol. Evol.">
        <title>Divergent and convergent evolution of fungal pathogenicity.</title>
        <authorList>
            <person name="Shang Y."/>
            <person name="Xiao G."/>
            <person name="Zheng P."/>
            <person name="Cen K."/>
            <person name="Zhan S."/>
            <person name="Wang C."/>
        </authorList>
    </citation>
    <scope>NUCLEOTIDE SEQUENCE [LARGE SCALE GENOMIC DNA]</scope>
    <source>
        <strain evidence="8 9">ARSEF 7405</strain>
    </source>
</reference>
<evidence type="ECO:0000256" key="4">
    <source>
        <dbReference type="ARBA" id="ARBA00022840"/>
    </source>
</evidence>
<dbReference type="VEuPathDB" id="FungiDB:AAP_01307"/>
<comment type="caution">
    <text evidence="8">The sequence shown here is derived from an EMBL/GenBank/DDBJ whole genome shotgun (WGS) entry which is preliminary data.</text>
</comment>
<dbReference type="SUPFAM" id="SSF56801">
    <property type="entry name" value="Acetyl-CoA synthetase-like"/>
    <property type="match status" value="1"/>
</dbReference>